<organism evidence="1 2">
    <name type="scientific">Actinomycetospora cinnamomea</name>
    <dbReference type="NCBI Taxonomy" id="663609"/>
    <lineage>
        <taxon>Bacteria</taxon>
        <taxon>Bacillati</taxon>
        <taxon>Actinomycetota</taxon>
        <taxon>Actinomycetes</taxon>
        <taxon>Pseudonocardiales</taxon>
        <taxon>Pseudonocardiaceae</taxon>
        <taxon>Actinomycetospora</taxon>
    </lineage>
</organism>
<comment type="caution">
    <text evidence="1">The sequence shown here is derived from an EMBL/GenBank/DDBJ whole genome shotgun (WGS) entry which is preliminary data.</text>
</comment>
<keyword evidence="2" id="KW-1185">Reference proteome</keyword>
<dbReference type="EMBL" id="QEKW01000012">
    <property type="protein sequence ID" value="PVZ06922.1"/>
    <property type="molecule type" value="Genomic_DNA"/>
</dbReference>
<accession>A0A2U1F436</accession>
<sequence>MEWDAARTRWRSAADRLWSVALIDEEGYRRAAGGVGAVLGALRGAVATRADLLAVDGAPERVLAGLGGQKVEASPLVVAAACAVRADEIDAERDRASRVALLAAARVEGRSWAVLADGVTRSMSVHVPTGVALVEVEDPYRHPAPYGLREVVLATDTGDPVDGHGGAEDWFADRAERDAALERRRAEIASLDAGRPMVSDEG</sequence>
<dbReference type="Proteomes" id="UP000245639">
    <property type="component" value="Unassembled WGS sequence"/>
</dbReference>
<evidence type="ECO:0000313" key="2">
    <source>
        <dbReference type="Proteomes" id="UP000245639"/>
    </source>
</evidence>
<evidence type="ECO:0000313" key="1">
    <source>
        <dbReference type="EMBL" id="PVZ06922.1"/>
    </source>
</evidence>
<dbReference type="RefSeq" id="WP_116709947.1">
    <property type="nucleotide sequence ID" value="NZ_QEKW01000012.1"/>
</dbReference>
<proteinExistence type="predicted"/>
<dbReference type="AlphaFoldDB" id="A0A2U1F436"/>
<dbReference type="OrthoDB" id="3701084at2"/>
<gene>
    <name evidence="1" type="ORF">C8D89_112115</name>
</gene>
<name>A0A2U1F436_9PSEU</name>
<reference evidence="1 2" key="1">
    <citation type="submission" date="2018-04" db="EMBL/GenBank/DDBJ databases">
        <title>Genomic Encyclopedia of Type Strains, Phase IV (KMG-IV): sequencing the most valuable type-strain genomes for metagenomic binning, comparative biology and taxonomic classification.</title>
        <authorList>
            <person name="Goeker M."/>
        </authorList>
    </citation>
    <scope>NUCLEOTIDE SEQUENCE [LARGE SCALE GENOMIC DNA]</scope>
    <source>
        <strain evidence="1 2">DSM 45771</strain>
    </source>
</reference>
<protein>
    <submittedName>
        <fullName evidence="1">Uncharacterized protein</fullName>
    </submittedName>
</protein>